<evidence type="ECO:0000256" key="1">
    <source>
        <dbReference type="SAM" id="MobiDB-lite"/>
    </source>
</evidence>
<dbReference type="PANTHER" id="PTHR17695">
    <property type="entry name" value="SMALL SUBUNIT PROCESSOME COMPONENT 20 HOMOLOG"/>
    <property type="match status" value="1"/>
</dbReference>
<dbReference type="InterPro" id="IPR046523">
    <property type="entry name" value="UTP20_dom"/>
</dbReference>
<organism evidence="5 6">
    <name type="scientific">[Candida] arabinofermentans NRRL YB-2248</name>
    <dbReference type="NCBI Taxonomy" id="983967"/>
    <lineage>
        <taxon>Eukaryota</taxon>
        <taxon>Fungi</taxon>
        <taxon>Dikarya</taxon>
        <taxon>Ascomycota</taxon>
        <taxon>Saccharomycotina</taxon>
        <taxon>Pichiomycetes</taxon>
        <taxon>Pichiales</taxon>
        <taxon>Pichiaceae</taxon>
        <taxon>Ogataea</taxon>
        <taxon>Ogataea/Candida clade</taxon>
    </lineage>
</organism>
<evidence type="ECO:0000259" key="2">
    <source>
        <dbReference type="Pfam" id="PF07539"/>
    </source>
</evidence>
<dbReference type="InterPro" id="IPR016024">
    <property type="entry name" value="ARM-type_fold"/>
</dbReference>
<dbReference type="Pfam" id="PF20416">
    <property type="entry name" value="UTP20"/>
    <property type="match status" value="1"/>
</dbReference>
<dbReference type="STRING" id="983967.A0A1E4STE4"/>
<feature type="domain" description="U3 small nucleolar RNA-associated protein 20 N-terminal" evidence="2">
    <location>
        <begin position="846"/>
        <end position="1432"/>
    </location>
</feature>
<accession>A0A1E4STE4</accession>
<evidence type="ECO:0000313" key="6">
    <source>
        <dbReference type="Proteomes" id="UP000094801"/>
    </source>
</evidence>
<dbReference type="Gene3D" id="1.25.10.10">
    <property type="entry name" value="Leucine-rich Repeat Variant"/>
    <property type="match status" value="2"/>
</dbReference>
<gene>
    <name evidence="5" type="ORF">CANARDRAFT_10220</name>
</gene>
<evidence type="ECO:0000313" key="5">
    <source>
        <dbReference type="EMBL" id="ODV82769.1"/>
    </source>
</evidence>
<name>A0A1E4STE4_9ASCO</name>
<evidence type="ECO:0000259" key="4">
    <source>
        <dbReference type="Pfam" id="PF23099"/>
    </source>
</evidence>
<dbReference type="Pfam" id="PF23099">
    <property type="entry name" value="UTP20_C"/>
    <property type="match status" value="1"/>
</dbReference>
<dbReference type="InterPro" id="IPR011989">
    <property type="entry name" value="ARM-like"/>
</dbReference>
<dbReference type="SUPFAM" id="SSF48371">
    <property type="entry name" value="ARM repeat"/>
    <property type="match status" value="3"/>
</dbReference>
<dbReference type="Pfam" id="PF07539">
    <property type="entry name" value="UTP20_N"/>
    <property type="match status" value="1"/>
</dbReference>
<dbReference type="Proteomes" id="UP000094801">
    <property type="component" value="Unassembled WGS sequence"/>
</dbReference>
<dbReference type="EMBL" id="KV453874">
    <property type="protein sequence ID" value="ODV82769.1"/>
    <property type="molecule type" value="Genomic_DNA"/>
</dbReference>
<dbReference type="GO" id="GO:0030686">
    <property type="term" value="C:90S preribosome"/>
    <property type="evidence" value="ECO:0007669"/>
    <property type="project" value="TreeGrafter"/>
</dbReference>
<feature type="region of interest" description="Disordered" evidence="1">
    <location>
        <begin position="2485"/>
        <end position="2532"/>
    </location>
</feature>
<dbReference type="OrthoDB" id="360653at2759"/>
<reference evidence="6" key="1">
    <citation type="submission" date="2016-04" db="EMBL/GenBank/DDBJ databases">
        <title>Comparative genomics of biotechnologically important yeasts.</title>
        <authorList>
            <consortium name="DOE Joint Genome Institute"/>
            <person name="Riley R."/>
            <person name="Haridas S."/>
            <person name="Wolfe K.H."/>
            <person name="Lopes M.R."/>
            <person name="Hittinger C.T."/>
            <person name="Goker M."/>
            <person name="Salamov A."/>
            <person name="Wisecaver J."/>
            <person name="Long T.M."/>
            <person name="Aerts A.L."/>
            <person name="Barry K."/>
            <person name="Choi C."/>
            <person name="Clum A."/>
            <person name="Coughlan A.Y."/>
            <person name="Deshpande S."/>
            <person name="Douglass A.P."/>
            <person name="Hanson S.J."/>
            <person name="Klenk H.-P."/>
            <person name="Labutti K."/>
            <person name="Lapidus A."/>
            <person name="Lindquist E."/>
            <person name="Lipzen A."/>
            <person name="Meier-Kolthoff J.P."/>
            <person name="Ohm R.A."/>
            <person name="Otillar R.P."/>
            <person name="Pangilinan J."/>
            <person name="Peng Y."/>
            <person name="Rokas A."/>
            <person name="Rosa C.A."/>
            <person name="Scheuner C."/>
            <person name="Sibirny A.A."/>
            <person name="Slot J.C."/>
            <person name="Stielow J.B."/>
            <person name="Sun H."/>
            <person name="Kurtzman C.P."/>
            <person name="Blackwell M."/>
            <person name="Grigoriev I.V."/>
            <person name="Jeffries T.W."/>
        </authorList>
    </citation>
    <scope>NUCLEOTIDE SEQUENCE [LARGE SCALE GENOMIC DNA]</scope>
    <source>
        <strain evidence="6">NRRL YB-2248</strain>
    </source>
</reference>
<feature type="compositionally biased region" description="Basic residues" evidence="1">
    <location>
        <begin position="2523"/>
        <end position="2532"/>
    </location>
</feature>
<proteinExistence type="predicted"/>
<feature type="domain" description="U3 small nucleolar RNA-associated protein 20 C-terminal" evidence="4">
    <location>
        <begin position="2268"/>
        <end position="2514"/>
    </location>
</feature>
<keyword evidence="6" id="KW-1185">Reference proteome</keyword>
<dbReference type="InterPro" id="IPR011430">
    <property type="entry name" value="UTP20_N"/>
</dbReference>
<dbReference type="GO" id="GO:0032040">
    <property type="term" value="C:small-subunit processome"/>
    <property type="evidence" value="ECO:0007669"/>
    <property type="project" value="TreeGrafter"/>
</dbReference>
<dbReference type="InterPro" id="IPR057525">
    <property type="entry name" value="UTP20_C"/>
</dbReference>
<feature type="domain" description="U3 small nucleolar RNA-associated protein 20" evidence="3">
    <location>
        <begin position="1623"/>
        <end position="1839"/>
    </location>
</feature>
<protein>
    <submittedName>
        <fullName evidence="5">Uncharacterized protein</fullName>
    </submittedName>
</protein>
<dbReference type="InterPro" id="IPR052575">
    <property type="entry name" value="SSU_processome_comp_20"/>
</dbReference>
<sequence length="2532" mass="289846">MVKKTGTSSEYRKFTFSSFRDRVDSIKIEPTLHLSRKAFHEAEISHFLSTLDHWKEVNLSKSFGELVEVIEPLSLSLPQLLFYQTKIFDSLMHTLSLNDELSLQPTLELLSQFCHDLGPDFMPYYSRALQALNSVALHQTKSDPLEWAFNTLAYIFKYLSKELSKDLNPTFDQLLPLLTLEKKDYITKFASQAISFLVKKATPASLESFIKKVFTADELLEQHSENYHGGLVIIFSEAFMNSAGTLHSKSSIILIPLVSQCLLNARSQSVLSDIIMTVLNHTENTQMAQPLYTTILKVIEQQIDDKDDEFDFIRLISITQTLTTLAFAQSGVKVNSWSEILKYVNKLSERSKSIMIESDEDEVMKINFGNAMVQFCSILIRNSDSGELAKYHIHIFNVMMKLNDNSVFLPFVNVAIDLTKEKTLSYCKKYVTSFIAQNWKLMHKEIAYFLSQMNQKGLIHAGDPTSELHVILPTEFSNFILKIFEDSQEIKEDHDLIDIYWRFLVLQNTELKISTDSLMEYFKILQKRSSNDLFSVDLAGSLMMAISNQDLDDQRLFEIVDCALSNFEKLKTSTQFLQGLNKHLQKTTNNDTKTLELIRKNRESLIYQVVENLITPSHTLREYSLNIILTVFEKSTGTTPELINICRVIEQVPLELHNGRDIQTRYRNLQAQFIQSEQDNLINLIIVKFIFGQLSNRFSPTWEGAINLAAAMVGRAAETIWESALKFITFKYNDQIDPVYYEQEMSSLETPDDLSDWLPRDTRIATNIETSEKFCRAYHNVDLSLVEFAETSRENLKFIELSRSQSIKLLIRIPTIAETRFKSLFPYVVNEDIEDDVETGSVLEGWNTTDRNSLIELLAHFKKPNTIYGADRVFEFLMRLLSNKSTKVQTLALNSLLNWKNPVFNKYQENLKNMLDDTLFRDEVTKFLQNDEEDTIEVNDVDTIMPLILRILFGRAQTLKTSGTKQGRKMAAIKILSNLQDKHIAEFLSISFEKLEFSGFMENSKIDPADISTRILKHLSGFLNMVLEVLPTLGKAQSTSLSVLIEPLSYALSVSEAAINAADEIEGALIEKIARNNRQIGFKILYEITTYLGEDFNWTPYGDILYNNLIQAKMQNFAQENLQQPSALMKLMTSLWSQRNLQFFLFYDDYLPVRSMLQILPNSHAKDSVLLAILDFILSLLSNTSEDDDFVNVMAIVISECLDSLVLLFDISSNKEVNSKAVEILLTLIQRDYVTDNDARKVLVSSLTAALEKSNNQIELSVKANIIRILSAIVRDFDCSVAEIIPLYTNLARLFRVYPEREMRIVVSEVFVSMGERFIEFVRVGTLVSDLTAYSSKRIREADFERRLNAFSLINQTEYLNLSAMEWLPIICISLFFINDEQDQSMRSSAAFTLKRFIDCSSSKDSEESAADYIKLLVDDVLPHLKTGLRKKHELVQNEYINVICHIIESSRYYHGLDDMKILLHNGDEEANFFKNINHPQLHRRQRAIRRLPEFGSQLTVGSISHWILPMIEHYAYWTDEKLRNIANETGVTIAKLMTHVTWNQFRAIFSRYISIMNQAKAKERNEQLRDAVSLVVLVSASLKDLVESDSKPKDFPATAEKLDGIVINEFMPPLRKVLTTRDEATVLSRVSLSEALTSLIMCCSQDKVNSELPGILTNICHILRARSEDLRDTIRKHLGRIAVSLGPTYLKFILKELRGALARGPQIHILSFTVHYVLVALDGKLNHGDLGDVAELVIEIVMNDVFGTTSQEKEAEGYNNKMKEIKHNKSYDTGEMIASNIFLKDFGHLMTPVKYLLQERLALKTQNRLDELLRRFSLGLNRNEESSSTDILVLCYEIYNQSLEIVNQKKDKAEVSEKDDHFLVQLDARPIKTQVEYSLYVKTMQKFSFELLRTAITKNDSLFTASNLSDFVPILETSITADDEGVIISALRVLTMMVRLDFPEELNGRFTACARSTLKIVKDMPSTNNDLCQSCLKFLSSIIRHKEDLQLKDTALSYILKKIEPDLDEPMRQGVAFGFVKSLISKHTLLPEIYDTMDIVSRIMITSTSSEIRAVSRSVFFTFLMEYDQSRGRLEKQFKMLINNLEYPAQSGRQSVMELIHLVVNKSGKELLQKLSSSFFIALSNVAITDDAPFCRELASEVISLIFTKLEKLSGDFSFVEKFISMWISQKKSELLTRCGLNSYKLYVSAVGFEKNPALNEVAIERLSNTFFLTKKSDELEEVNWELVYSSLVVFEKLGDSTNIYASRFESSWISIFDSLLYPHSWVRLLSSRLITNLLQTIVEKDGEGVEFETSDAQLQTIAYRLFRQLGASSISQKLANQVAKNLVFITKKWNNENTPFIRFSSEKDEIDDDEAEEKDSPKFKSALDWAMNRCSAILKNESRPNKDMLVTKKAIIQYCAFLTSFLGSEKLAEIVSAQILIPLINISEQEVLIEDDQEDNSLPSVATRCMDLISNKLGVSEYNLIYSNAKKIIYERRQERKTRKAQLSLQHPAAAAQRKLKKHARFREKRKADKDENGLYKAKRKKTPRA</sequence>
<evidence type="ECO:0000259" key="3">
    <source>
        <dbReference type="Pfam" id="PF20416"/>
    </source>
</evidence>
<dbReference type="PANTHER" id="PTHR17695:SF11">
    <property type="entry name" value="SMALL SUBUNIT PROCESSOME COMPONENT 20 HOMOLOG"/>
    <property type="match status" value="1"/>
</dbReference>
<feature type="compositionally biased region" description="Basic residues" evidence="1">
    <location>
        <begin position="2500"/>
        <end position="2511"/>
    </location>
</feature>